<dbReference type="Gene3D" id="1.25.40.150">
    <property type="entry name" value="V-type ATPase, subunit H, C-terminal domain"/>
    <property type="match status" value="1"/>
</dbReference>
<accession>A0A0R0M075</accession>
<reference evidence="4 5" key="1">
    <citation type="submission" date="2015-07" db="EMBL/GenBank/DDBJ databases">
        <title>The genome of Pseudoloma neurophilia, a relevant intracellular parasite of the zebrafish.</title>
        <authorList>
            <person name="Ndikumana S."/>
            <person name="Pelin A."/>
            <person name="Sanders J."/>
            <person name="Corradi N."/>
        </authorList>
    </citation>
    <scope>NUCLEOTIDE SEQUENCE [LARGE SCALE GENOMIC DNA]</scope>
    <source>
        <strain evidence="4 5">MK1</strain>
    </source>
</reference>
<dbReference type="InterPro" id="IPR004908">
    <property type="entry name" value="ATPase_V1-cplx_hsu"/>
</dbReference>
<dbReference type="PANTHER" id="PTHR10698:SF0">
    <property type="entry name" value="V-TYPE PROTON ATPASE SUBUNIT H"/>
    <property type="match status" value="1"/>
</dbReference>
<keyword evidence="5" id="KW-1185">Reference proteome</keyword>
<gene>
    <name evidence="4" type="ORF">M153_24760001579</name>
</gene>
<dbReference type="InterPro" id="IPR011987">
    <property type="entry name" value="ATPase_V1-cplx_hsu_C"/>
</dbReference>
<evidence type="ECO:0000259" key="3">
    <source>
        <dbReference type="Pfam" id="PF11698"/>
    </source>
</evidence>
<evidence type="ECO:0000256" key="1">
    <source>
        <dbReference type="ARBA" id="ARBA00022448"/>
    </source>
</evidence>
<evidence type="ECO:0000256" key="2">
    <source>
        <dbReference type="SAM" id="MobiDB-lite"/>
    </source>
</evidence>
<evidence type="ECO:0000313" key="4">
    <source>
        <dbReference type="EMBL" id="KRH92847.1"/>
    </source>
</evidence>
<comment type="caution">
    <text evidence="4">The sequence shown here is derived from an EMBL/GenBank/DDBJ whole genome shotgun (WGS) entry which is preliminary data.</text>
</comment>
<dbReference type="InterPro" id="IPR038497">
    <property type="entry name" value="ATPase_V1-cplx_hsu_C_sf"/>
</dbReference>
<dbReference type="InterPro" id="IPR016024">
    <property type="entry name" value="ARM-type_fold"/>
</dbReference>
<dbReference type="VEuPathDB" id="MicrosporidiaDB:M153_24760001579"/>
<sequence length="500" mass="58269">MSMIPKSNTLLSEENLTDLGSYLKRISSTNNREKTNKVLRSLRRLFTESIEQYENDQNDFEADEVIYEKLQTSNSISYLDDSHYQIEISNSKNYDHKNSENKNLGNKNLDDVMAHCFSELNNLNESELNVFNQPEPESNKLNEPESNFNESESNFNESELFVTKVPEIEEIFSNTDSQMSYSPVNTNQNQKNSIKKNDMILTNYQIVSLNRLNVITDTTIFNILKDHLSFCYSQYNILIILWQISFTKATHIYFSDLIEPIINIIKRERDSISKLRVCYFIFINLLSSPDSDFGTPDSDIFLRELKNKEEGKNRTLFISVVKCSELLKEINRLDELRGYTQNYKKENKKDCKITKKNVDDDKEFIHSLILLRTLLESRIRTTSSLDNYLKELFSGRLEKSPYHFSESFFLTNIVQIDKLRLSIIRVLTKYIKYGNVTDKLIAVNDLKHILISLPNCINIMNEMGVKRELLKLIECKDTELRVGVLKCLSLLIQENVLLSS</sequence>
<dbReference type="GO" id="GO:0000329">
    <property type="term" value="C:fungal-type vacuole membrane"/>
    <property type="evidence" value="ECO:0007669"/>
    <property type="project" value="TreeGrafter"/>
</dbReference>
<proteinExistence type="predicted"/>
<dbReference type="AlphaFoldDB" id="A0A0R0M075"/>
<dbReference type="Pfam" id="PF11698">
    <property type="entry name" value="V-ATPase_H_C"/>
    <property type="match status" value="1"/>
</dbReference>
<dbReference type="PANTHER" id="PTHR10698">
    <property type="entry name" value="V-TYPE PROTON ATPASE SUBUNIT H"/>
    <property type="match status" value="1"/>
</dbReference>
<dbReference type="GO" id="GO:0000221">
    <property type="term" value="C:vacuolar proton-transporting V-type ATPase, V1 domain"/>
    <property type="evidence" value="ECO:0007669"/>
    <property type="project" value="InterPro"/>
</dbReference>
<dbReference type="GO" id="GO:0046961">
    <property type="term" value="F:proton-transporting ATPase activity, rotational mechanism"/>
    <property type="evidence" value="ECO:0007669"/>
    <property type="project" value="InterPro"/>
</dbReference>
<name>A0A0R0M075_9MICR</name>
<evidence type="ECO:0000313" key="5">
    <source>
        <dbReference type="Proteomes" id="UP000051530"/>
    </source>
</evidence>
<feature type="domain" description="ATPase V1 complex subunit H C-terminal" evidence="3">
    <location>
        <begin position="382"/>
        <end position="494"/>
    </location>
</feature>
<protein>
    <submittedName>
        <fullName evidence="4">Vacuolar H+-ATPase V1 sector, subunit H</fullName>
    </submittedName>
</protein>
<dbReference type="OrthoDB" id="10263554at2759"/>
<dbReference type="SUPFAM" id="SSF48371">
    <property type="entry name" value="ARM repeat"/>
    <property type="match status" value="1"/>
</dbReference>
<keyword evidence="1" id="KW-0813">Transport</keyword>
<organism evidence="4 5">
    <name type="scientific">Pseudoloma neurophilia</name>
    <dbReference type="NCBI Taxonomy" id="146866"/>
    <lineage>
        <taxon>Eukaryota</taxon>
        <taxon>Fungi</taxon>
        <taxon>Fungi incertae sedis</taxon>
        <taxon>Microsporidia</taxon>
        <taxon>Pseudoloma</taxon>
    </lineage>
</organism>
<feature type="compositionally biased region" description="Low complexity" evidence="2">
    <location>
        <begin position="144"/>
        <end position="153"/>
    </location>
</feature>
<dbReference type="Proteomes" id="UP000051530">
    <property type="component" value="Unassembled WGS sequence"/>
</dbReference>
<feature type="region of interest" description="Disordered" evidence="2">
    <location>
        <begin position="132"/>
        <end position="153"/>
    </location>
</feature>
<dbReference type="EMBL" id="LGUB01000639">
    <property type="protein sequence ID" value="KRH92847.1"/>
    <property type="molecule type" value="Genomic_DNA"/>
</dbReference>